<evidence type="ECO:0000313" key="2">
    <source>
        <dbReference type="EMBL" id="DAF58826.1"/>
    </source>
</evidence>
<sequence>MTNTAGNIIFQFYLYLFGIIKFDIFVFLQIYCNLHLITGLFQRKDKN</sequence>
<keyword evidence="1" id="KW-0472">Membrane</keyword>
<accession>A0A8S5T7T8</accession>
<keyword evidence="1" id="KW-0812">Transmembrane</keyword>
<protein>
    <submittedName>
        <fullName evidence="2">Uncharacterized protein</fullName>
    </submittedName>
</protein>
<organism evidence="2">
    <name type="scientific">Siphoviridae sp. ctxMM9</name>
    <dbReference type="NCBI Taxonomy" id="2827973"/>
    <lineage>
        <taxon>Viruses</taxon>
        <taxon>Duplodnaviria</taxon>
        <taxon>Heunggongvirae</taxon>
        <taxon>Uroviricota</taxon>
        <taxon>Caudoviricetes</taxon>
    </lineage>
</organism>
<reference evidence="2" key="1">
    <citation type="journal article" date="2021" name="Proc. Natl. Acad. Sci. U.S.A.">
        <title>A Catalog of Tens of Thousands of Viruses from Human Metagenomes Reveals Hidden Associations with Chronic Diseases.</title>
        <authorList>
            <person name="Tisza M.J."/>
            <person name="Buck C.B."/>
        </authorList>
    </citation>
    <scope>NUCLEOTIDE SEQUENCE</scope>
    <source>
        <strain evidence="2">CtxMM9</strain>
    </source>
</reference>
<name>A0A8S5T7T8_9CAUD</name>
<keyword evidence="1" id="KW-1133">Transmembrane helix</keyword>
<evidence type="ECO:0000256" key="1">
    <source>
        <dbReference type="SAM" id="Phobius"/>
    </source>
</evidence>
<dbReference type="EMBL" id="BK032759">
    <property type="protein sequence ID" value="DAF58826.1"/>
    <property type="molecule type" value="Genomic_DNA"/>
</dbReference>
<proteinExistence type="predicted"/>
<feature type="transmembrane region" description="Helical" evidence="1">
    <location>
        <begin position="12"/>
        <end position="34"/>
    </location>
</feature>